<gene>
    <name evidence="1" type="ORF">LIER_09336</name>
</gene>
<evidence type="ECO:0000313" key="1">
    <source>
        <dbReference type="EMBL" id="GAA0150383.1"/>
    </source>
</evidence>
<comment type="caution">
    <text evidence="1">The sequence shown here is derived from an EMBL/GenBank/DDBJ whole genome shotgun (WGS) entry which is preliminary data.</text>
</comment>
<dbReference type="AlphaFoldDB" id="A0AAV3PGK2"/>
<dbReference type="Proteomes" id="UP001454036">
    <property type="component" value="Unassembled WGS sequence"/>
</dbReference>
<name>A0AAV3PGK2_LITER</name>
<dbReference type="PANTHER" id="PTHR33924">
    <property type="entry name" value="CATION-TRANSPORTING ATPASE"/>
    <property type="match status" value="1"/>
</dbReference>
<accession>A0AAV3PGK2</accession>
<reference evidence="1 2" key="1">
    <citation type="submission" date="2024-01" db="EMBL/GenBank/DDBJ databases">
        <title>The complete chloroplast genome sequence of Lithospermum erythrorhizon: insights into the phylogenetic relationship among Boraginaceae species and the maternal lineages of purple gromwells.</title>
        <authorList>
            <person name="Okada T."/>
            <person name="Watanabe K."/>
        </authorList>
    </citation>
    <scope>NUCLEOTIDE SEQUENCE [LARGE SCALE GENOMIC DNA]</scope>
</reference>
<protein>
    <submittedName>
        <fullName evidence="1">Uncharacterized protein</fullName>
    </submittedName>
</protein>
<dbReference type="EMBL" id="BAABME010001580">
    <property type="protein sequence ID" value="GAA0150383.1"/>
    <property type="molecule type" value="Genomic_DNA"/>
</dbReference>
<keyword evidence="2" id="KW-1185">Reference proteome</keyword>
<dbReference type="PANTHER" id="PTHR33924:SF5">
    <property type="entry name" value="CATION-TRANSPORTING ATPASE"/>
    <property type="match status" value="1"/>
</dbReference>
<proteinExistence type="predicted"/>
<sequence>MGITAFNQSFKVMEGGKREYADTDDWLELGSKRPKIKDLDSVFRSEESVIRKDVKPIVVGGPRLLDLNASVATGRDETDNKILARATETDKAKLLGRQEINFEIDSLKTKRFMLDLNAEDVSSSINNDPHLGKNDENMGRSEEREPLRLWKEMKQNGFISSSHGGVPMPKPRGRKVKTDGIKKNMEIAKRDQLDRFAKIAAPSGLLNELNPGIINHVRNRKQVYSIIEALVKSEKHGNYNDSKSGGKKKFKTNEFSIRKSEMEHIHNKGENISNQEVGSVHAYTSRQMHDCSTSTNKSVSMNSILSVGDGVSFIKEPGIVGGINSFSNFNTDVEDDMLELKLSSYTRMHSENISSLTCEESVNFTGVSSLSVKAAGVASQWLALLRQDVEGRLAALRRSKKRVHEVIHTELPSLVSKEFPSTRDHNTSMIKGSVSHSNHGIAEAHQTSWGTLFHQMDKSLSEEEKRLENWLNQVTEMQVHCHPGIFKTNAATSIQQMDRTDIDCRLEKTDNRVVAVLAAAASIYSTSNYLSSMENPPCF</sequence>
<evidence type="ECO:0000313" key="2">
    <source>
        <dbReference type="Proteomes" id="UP001454036"/>
    </source>
</evidence>
<organism evidence="1 2">
    <name type="scientific">Lithospermum erythrorhizon</name>
    <name type="common">Purple gromwell</name>
    <name type="synonym">Lithospermum officinale var. erythrorhizon</name>
    <dbReference type="NCBI Taxonomy" id="34254"/>
    <lineage>
        <taxon>Eukaryota</taxon>
        <taxon>Viridiplantae</taxon>
        <taxon>Streptophyta</taxon>
        <taxon>Embryophyta</taxon>
        <taxon>Tracheophyta</taxon>
        <taxon>Spermatophyta</taxon>
        <taxon>Magnoliopsida</taxon>
        <taxon>eudicotyledons</taxon>
        <taxon>Gunneridae</taxon>
        <taxon>Pentapetalae</taxon>
        <taxon>asterids</taxon>
        <taxon>lamiids</taxon>
        <taxon>Boraginales</taxon>
        <taxon>Boraginaceae</taxon>
        <taxon>Boraginoideae</taxon>
        <taxon>Lithospermeae</taxon>
        <taxon>Lithospermum</taxon>
    </lineage>
</organism>